<accession>A0ABR2E135</accession>
<proteinExistence type="predicted"/>
<dbReference type="Proteomes" id="UP001472677">
    <property type="component" value="Unassembled WGS sequence"/>
</dbReference>
<gene>
    <name evidence="1" type="ORF">V6N12_039577</name>
</gene>
<name>A0ABR2E135_9ROSI</name>
<evidence type="ECO:0000313" key="2">
    <source>
        <dbReference type="Proteomes" id="UP001472677"/>
    </source>
</evidence>
<organism evidence="1 2">
    <name type="scientific">Hibiscus sabdariffa</name>
    <name type="common">roselle</name>
    <dbReference type="NCBI Taxonomy" id="183260"/>
    <lineage>
        <taxon>Eukaryota</taxon>
        <taxon>Viridiplantae</taxon>
        <taxon>Streptophyta</taxon>
        <taxon>Embryophyta</taxon>
        <taxon>Tracheophyta</taxon>
        <taxon>Spermatophyta</taxon>
        <taxon>Magnoliopsida</taxon>
        <taxon>eudicotyledons</taxon>
        <taxon>Gunneridae</taxon>
        <taxon>Pentapetalae</taxon>
        <taxon>rosids</taxon>
        <taxon>malvids</taxon>
        <taxon>Malvales</taxon>
        <taxon>Malvaceae</taxon>
        <taxon>Malvoideae</taxon>
        <taxon>Hibiscus</taxon>
    </lineage>
</organism>
<evidence type="ECO:0000313" key="1">
    <source>
        <dbReference type="EMBL" id="KAK8550896.1"/>
    </source>
</evidence>
<protein>
    <submittedName>
        <fullName evidence="1">Uncharacterized protein</fullName>
    </submittedName>
</protein>
<sequence length="81" mass="8854">MADLLLPQHVPRECWVPSPVALLAGVLFLRQMSHKARLLPCCDSAVLSSVKLMSTLLAKMERGEPAGVNLTEKDNPSFNPI</sequence>
<comment type="caution">
    <text evidence="1">The sequence shown here is derived from an EMBL/GenBank/DDBJ whole genome shotgun (WGS) entry which is preliminary data.</text>
</comment>
<keyword evidence="2" id="KW-1185">Reference proteome</keyword>
<reference evidence="1 2" key="1">
    <citation type="journal article" date="2024" name="G3 (Bethesda)">
        <title>Genome assembly of Hibiscus sabdariffa L. provides insights into metabolisms of medicinal natural products.</title>
        <authorList>
            <person name="Kim T."/>
        </authorList>
    </citation>
    <scope>NUCLEOTIDE SEQUENCE [LARGE SCALE GENOMIC DNA]</scope>
    <source>
        <strain evidence="1">TK-2024</strain>
        <tissue evidence="1">Old leaves</tissue>
    </source>
</reference>
<dbReference type="EMBL" id="JBBPBM010000020">
    <property type="protein sequence ID" value="KAK8550896.1"/>
    <property type="molecule type" value="Genomic_DNA"/>
</dbReference>